<comment type="caution">
    <text evidence="1">The sequence shown here is derived from an EMBL/GenBank/DDBJ whole genome shotgun (WGS) entry which is preliminary data.</text>
</comment>
<protein>
    <submittedName>
        <fullName evidence="1">Uncharacterized protein</fullName>
    </submittedName>
</protein>
<accession>A0ABW1I5M3</accession>
<keyword evidence="2" id="KW-1185">Reference proteome</keyword>
<name>A0ABW1I5M3_9PSEU</name>
<evidence type="ECO:0000313" key="1">
    <source>
        <dbReference type="EMBL" id="MFC5948967.1"/>
    </source>
</evidence>
<dbReference type="Proteomes" id="UP001596119">
    <property type="component" value="Unassembled WGS sequence"/>
</dbReference>
<reference evidence="2" key="1">
    <citation type="journal article" date="2019" name="Int. J. Syst. Evol. Microbiol.">
        <title>The Global Catalogue of Microorganisms (GCM) 10K type strain sequencing project: providing services to taxonomists for standard genome sequencing and annotation.</title>
        <authorList>
            <consortium name="The Broad Institute Genomics Platform"/>
            <consortium name="The Broad Institute Genome Sequencing Center for Infectious Disease"/>
            <person name="Wu L."/>
            <person name="Ma J."/>
        </authorList>
    </citation>
    <scope>NUCLEOTIDE SEQUENCE [LARGE SCALE GENOMIC DNA]</scope>
    <source>
        <strain evidence="2">CGMCC 4.7397</strain>
    </source>
</reference>
<evidence type="ECO:0000313" key="2">
    <source>
        <dbReference type="Proteomes" id="UP001596119"/>
    </source>
</evidence>
<sequence length="49" mass="5495">MYTTDIDALQQLPEGRATGLDFDWEDVIYQTNRVDCTITCNVTNINAVG</sequence>
<organism evidence="1 2">
    <name type="scientific">Pseudonocardia lutea</name>
    <dbReference type="NCBI Taxonomy" id="2172015"/>
    <lineage>
        <taxon>Bacteria</taxon>
        <taxon>Bacillati</taxon>
        <taxon>Actinomycetota</taxon>
        <taxon>Actinomycetes</taxon>
        <taxon>Pseudonocardiales</taxon>
        <taxon>Pseudonocardiaceae</taxon>
        <taxon>Pseudonocardia</taxon>
    </lineage>
</organism>
<dbReference type="RefSeq" id="WP_379566046.1">
    <property type="nucleotide sequence ID" value="NZ_JBHSQK010000023.1"/>
</dbReference>
<gene>
    <name evidence="1" type="ORF">ACFQH9_11830</name>
</gene>
<dbReference type="EMBL" id="JBHSQK010000023">
    <property type="protein sequence ID" value="MFC5948967.1"/>
    <property type="molecule type" value="Genomic_DNA"/>
</dbReference>
<proteinExistence type="predicted"/>